<dbReference type="OrthoDB" id="9800719at2"/>
<dbReference type="InterPro" id="IPR022911">
    <property type="entry name" value="Phe_tRNA_ligase_alpha1_bac"/>
</dbReference>
<name>A0A0X8FKC7_9LACT</name>
<dbReference type="PANTHER" id="PTHR11538">
    <property type="entry name" value="PHENYLALANYL-TRNA SYNTHETASE"/>
    <property type="match status" value="1"/>
</dbReference>
<dbReference type="InterPro" id="IPR004188">
    <property type="entry name" value="Phe-tRNA_ligase_II_N"/>
</dbReference>
<evidence type="ECO:0000256" key="12">
    <source>
        <dbReference type="ARBA" id="ARBA00049255"/>
    </source>
</evidence>
<dbReference type="GO" id="GO:0005737">
    <property type="term" value="C:cytoplasm"/>
    <property type="evidence" value="ECO:0007669"/>
    <property type="project" value="UniProtKB-SubCell"/>
</dbReference>
<dbReference type="Gene3D" id="3.30.930.10">
    <property type="entry name" value="Bira Bifunctional Protein, Domain 2"/>
    <property type="match status" value="1"/>
</dbReference>
<dbReference type="GO" id="GO:0005524">
    <property type="term" value="F:ATP binding"/>
    <property type="evidence" value="ECO:0007669"/>
    <property type="project" value="UniProtKB-UniRule"/>
</dbReference>
<dbReference type="AlphaFoldDB" id="A0A0X8FKC7"/>
<comment type="cofactor">
    <cofactor evidence="13">
        <name>Mg(2+)</name>
        <dbReference type="ChEBI" id="CHEBI:18420"/>
    </cofactor>
    <text evidence="13">Binds 2 magnesium ions per tetramer.</text>
</comment>
<reference evidence="15" key="2">
    <citation type="submission" date="2016-01" db="EMBL/GenBank/DDBJ databases">
        <title>Six Aerococcus type strain genome sequencing and assembly using PacBio and Illumina Hiseq.</title>
        <authorList>
            <person name="Carkaci D."/>
            <person name="Dargis R."/>
            <person name="Nielsen X.C."/>
            <person name="Skovgaard O."/>
            <person name="Fuursted K."/>
            <person name="Christensen J.J."/>
        </authorList>
    </citation>
    <scope>NUCLEOTIDE SEQUENCE [LARGE SCALE GENOMIC DNA]</scope>
    <source>
        <strain evidence="15">CCUG42038B</strain>
    </source>
</reference>
<keyword evidence="6 13" id="KW-0479">Metal-binding</keyword>
<proteinExistence type="inferred from homology"/>
<dbReference type="GO" id="GO:0140096">
    <property type="term" value="F:catalytic activity, acting on a protein"/>
    <property type="evidence" value="ECO:0007669"/>
    <property type="project" value="UniProtKB-ARBA"/>
</dbReference>
<dbReference type="InterPro" id="IPR002319">
    <property type="entry name" value="Phenylalanyl-tRNA_Synthase"/>
</dbReference>
<dbReference type="InterPro" id="IPR004529">
    <property type="entry name" value="Phe-tRNA-synth_IIc_asu"/>
</dbReference>
<dbReference type="GO" id="GO:0004826">
    <property type="term" value="F:phenylalanine-tRNA ligase activity"/>
    <property type="evidence" value="ECO:0007669"/>
    <property type="project" value="UniProtKB-UniRule"/>
</dbReference>
<dbReference type="EMBL" id="CP014163">
    <property type="protein sequence ID" value="AMB98900.1"/>
    <property type="molecule type" value="Genomic_DNA"/>
</dbReference>
<keyword evidence="15" id="KW-1185">Reference proteome</keyword>
<dbReference type="GO" id="GO:0000049">
    <property type="term" value="F:tRNA binding"/>
    <property type="evidence" value="ECO:0007669"/>
    <property type="project" value="InterPro"/>
</dbReference>
<accession>A0A0X8FKC7</accession>
<dbReference type="FunFam" id="3.30.930.10:FF:000003">
    <property type="entry name" value="Phenylalanine--tRNA ligase alpha subunit"/>
    <property type="match status" value="1"/>
</dbReference>
<comment type="subunit">
    <text evidence="3 13">Tetramer of two alpha and two beta subunits.</text>
</comment>
<dbReference type="Pfam" id="PF01409">
    <property type="entry name" value="tRNA-synt_2d"/>
    <property type="match status" value="1"/>
</dbReference>
<dbReference type="EC" id="6.1.1.20" evidence="13"/>
<dbReference type="Proteomes" id="UP000062260">
    <property type="component" value="Chromosome"/>
</dbReference>
<dbReference type="SUPFAM" id="SSF46589">
    <property type="entry name" value="tRNA-binding arm"/>
    <property type="match status" value="1"/>
</dbReference>
<keyword evidence="4 13" id="KW-0963">Cytoplasm</keyword>
<keyword evidence="9 13" id="KW-0460">Magnesium</keyword>
<feature type="binding site" evidence="13">
    <location>
        <position position="259"/>
    </location>
    <ligand>
        <name>Mg(2+)</name>
        <dbReference type="ChEBI" id="CHEBI:18420"/>
        <note>shared with beta subunit</note>
    </ligand>
</feature>
<evidence type="ECO:0000256" key="2">
    <source>
        <dbReference type="ARBA" id="ARBA00010207"/>
    </source>
</evidence>
<evidence type="ECO:0000256" key="5">
    <source>
        <dbReference type="ARBA" id="ARBA00022598"/>
    </source>
</evidence>
<dbReference type="GO" id="GO:0006432">
    <property type="term" value="P:phenylalanyl-tRNA aminoacylation"/>
    <property type="evidence" value="ECO:0007669"/>
    <property type="project" value="UniProtKB-UniRule"/>
</dbReference>
<dbReference type="InterPro" id="IPR045864">
    <property type="entry name" value="aa-tRNA-synth_II/BPL/LPL"/>
</dbReference>
<dbReference type="InterPro" id="IPR006195">
    <property type="entry name" value="aa-tRNA-synth_II"/>
</dbReference>
<dbReference type="PANTHER" id="PTHR11538:SF41">
    <property type="entry name" value="PHENYLALANINE--TRNA LIGASE, MITOCHONDRIAL"/>
    <property type="match status" value="1"/>
</dbReference>
<evidence type="ECO:0000256" key="10">
    <source>
        <dbReference type="ARBA" id="ARBA00022917"/>
    </source>
</evidence>
<dbReference type="InterPro" id="IPR010978">
    <property type="entry name" value="tRNA-bd_arm"/>
</dbReference>
<evidence type="ECO:0000256" key="7">
    <source>
        <dbReference type="ARBA" id="ARBA00022741"/>
    </source>
</evidence>
<evidence type="ECO:0000256" key="1">
    <source>
        <dbReference type="ARBA" id="ARBA00004496"/>
    </source>
</evidence>
<evidence type="ECO:0000313" key="15">
    <source>
        <dbReference type="Proteomes" id="UP000062260"/>
    </source>
</evidence>
<dbReference type="PROSITE" id="PS50862">
    <property type="entry name" value="AA_TRNA_LIGASE_II"/>
    <property type="match status" value="1"/>
</dbReference>
<keyword evidence="7 13" id="KW-0547">Nucleotide-binding</keyword>
<comment type="similarity">
    <text evidence="2 13">Belongs to the class-II aminoacyl-tRNA synthetase family. Phe-tRNA synthetase alpha subunit type 1 subfamily.</text>
</comment>
<dbReference type="Pfam" id="PF02912">
    <property type="entry name" value="Phe_tRNA-synt_N"/>
    <property type="match status" value="1"/>
</dbReference>
<dbReference type="RefSeq" id="WP_067977756.1">
    <property type="nucleotide sequence ID" value="NZ_CP014163.1"/>
</dbReference>
<comment type="subcellular location">
    <subcellularLocation>
        <location evidence="1 13">Cytoplasm</location>
    </subcellularLocation>
</comment>
<evidence type="ECO:0000256" key="11">
    <source>
        <dbReference type="ARBA" id="ARBA00023146"/>
    </source>
</evidence>
<dbReference type="CDD" id="cd00496">
    <property type="entry name" value="PheRS_alpha_core"/>
    <property type="match status" value="1"/>
</dbReference>
<evidence type="ECO:0000256" key="9">
    <source>
        <dbReference type="ARBA" id="ARBA00022842"/>
    </source>
</evidence>
<protein>
    <recommendedName>
        <fullName evidence="13">Phenylalanine--tRNA ligase alpha subunit</fullName>
        <ecNumber evidence="13">6.1.1.20</ecNumber>
    </recommendedName>
    <alternativeName>
        <fullName evidence="13">Phenylalanyl-tRNA synthetase alpha subunit</fullName>
        <shortName evidence="13">PheRS</shortName>
    </alternativeName>
</protein>
<evidence type="ECO:0000256" key="3">
    <source>
        <dbReference type="ARBA" id="ARBA00011209"/>
    </source>
</evidence>
<dbReference type="HAMAP" id="MF_00281">
    <property type="entry name" value="Phe_tRNA_synth_alpha1"/>
    <property type="match status" value="1"/>
</dbReference>
<dbReference type="STRING" id="128944.AWM75_02335"/>
<reference evidence="14 15" key="1">
    <citation type="journal article" date="2016" name="Genome Announc.">
        <title>Complete Genome Sequences of Aerococcus christensenii CCUG 28831T, Aerococcus sanguinicola CCUG 43001T, Aerococcus urinae CCUG 36881T, Aerococcus urinaeequi CCUG 28094T, Aerococcus urinaehominis CCUG 42038 BT, and Aerococcus viridans CCUG 4311T.</title>
        <authorList>
            <person name="Carkaci D."/>
            <person name="Dargis R."/>
            <person name="Nielsen X.C."/>
            <person name="Skovgaard O."/>
            <person name="Fuursted K."/>
            <person name="Christensen J.J."/>
        </authorList>
    </citation>
    <scope>NUCLEOTIDE SEQUENCE [LARGE SCALE GENOMIC DNA]</scope>
    <source>
        <strain evidence="14 15">CCUG42038B</strain>
    </source>
</reference>
<dbReference type="GO" id="GO:0016740">
    <property type="term" value="F:transferase activity"/>
    <property type="evidence" value="ECO:0007669"/>
    <property type="project" value="UniProtKB-ARBA"/>
</dbReference>
<gene>
    <name evidence="13 14" type="primary">pheS</name>
    <name evidence="14" type="ORF">AWM75_02335</name>
</gene>
<dbReference type="SUPFAM" id="SSF55681">
    <property type="entry name" value="Class II aaRS and biotin synthetases"/>
    <property type="match status" value="1"/>
</dbReference>
<evidence type="ECO:0000256" key="8">
    <source>
        <dbReference type="ARBA" id="ARBA00022840"/>
    </source>
</evidence>
<keyword evidence="5 13" id="KW-0436">Ligase</keyword>
<dbReference type="KEGG" id="auh:AWM75_02335"/>
<evidence type="ECO:0000256" key="6">
    <source>
        <dbReference type="ARBA" id="ARBA00022723"/>
    </source>
</evidence>
<keyword evidence="8 13" id="KW-0067">ATP-binding</keyword>
<keyword evidence="11 13" id="KW-0030">Aminoacyl-tRNA synthetase</keyword>
<keyword evidence="10 13" id="KW-0648">Protein biosynthesis</keyword>
<sequence length="345" mass="39002">MDIIANLQEIEAELYQKIDQAESLADIKTIRIEYLGKKGPITQALREMKNISNEDRPKVGTYANNMKQKVGQLLDEKEAKLEAAALDEQLAAEALDVTLPGEPDKIGTPHIISQVMTEIEDLFLSLGYEVITGPEVESDYYNFERMNLPQNHPARDMQDTFYINDEILLRTHTSPVQARTMDQHDFSQGPLKMISPGKVYRRDDDDATHSHQFHQIEGLVVGENITLADLKGTLEVFAKHVFGEDREIRLRPSYFPFTEPSVEIDISCFKCGGQGCNICKQTGWIEILGGGLVHPNVLEMSGLDSKKYTGFAFGLGPDRVAMLKYGVDDIRHFYQNDLRFLKQFS</sequence>
<dbReference type="GO" id="GO:0000287">
    <property type="term" value="F:magnesium ion binding"/>
    <property type="evidence" value="ECO:0007669"/>
    <property type="project" value="UniProtKB-UniRule"/>
</dbReference>
<dbReference type="NCBIfam" id="TIGR00468">
    <property type="entry name" value="pheS"/>
    <property type="match status" value="1"/>
</dbReference>
<evidence type="ECO:0000313" key="14">
    <source>
        <dbReference type="EMBL" id="AMB98900.1"/>
    </source>
</evidence>
<evidence type="ECO:0000256" key="4">
    <source>
        <dbReference type="ARBA" id="ARBA00022490"/>
    </source>
</evidence>
<comment type="catalytic activity">
    <reaction evidence="12 13">
        <text>tRNA(Phe) + L-phenylalanine + ATP = L-phenylalanyl-tRNA(Phe) + AMP + diphosphate + H(+)</text>
        <dbReference type="Rhea" id="RHEA:19413"/>
        <dbReference type="Rhea" id="RHEA-COMP:9668"/>
        <dbReference type="Rhea" id="RHEA-COMP:9699"/>
        <dbReference type="ChEBI" id="CHEBI:15378"/>
        <dbReference type="ChEBI" id="CHEBI:30616"/>
        <dbReference type="ChEBI" id="CHEBI:33019"/>
        <dbReference type="ChEBI" id="CHEBI:58095"/>
        <dbReference type="ChEBI" id="CHEBI:78442"/>
        <dbReference type="ChEBI" id="CHEBI:78531"/>
        <dbReference type="ChEBI" id="CHEBI:456215"/>
        <dbReference type="EC" id="6.1.1.20"/>
    </reaction>
</comment>
<organism evidence="14 15">
    <name type="scientific">Aerococcus urinaehominis</name>
    <dbReference type="NCBI Taxonomy" id="128944"/>
    <lineage>
        <taxon>Bacteria</taxon>
        <taxon>Bacillati</taxon>
        <taxon>Bacillota</taxon>
        <taxon>Bacilli</taxon>
        <taxon>Lactobacillales</taxon>
        <taxon>Aerococcaceae</taxon>
        <taxon>Aerococcus</taxon>
    </lineage>
</organism>
<evidence type="ECO:0000256" key="13">
    <source>
        <dbReference type="HAMAP-Rule" id="MF_00281"/>
    </source>
</evidence>